<evidence type="ECO:0000259" key="2">
    <source>
        <dbReference type="Pfam" id="PF19843"/>
    </source>
</evidence>
<protein>
    <recommendedName>
        <fullName evidence="2">DUF6318 domain-containing protein</fullName>
    </recommendedName>
</protein>
<evidence type="ECO:0000313" key="4">
    <source>
        <dbReference type="Proteomes" id="UP000597761"/>
    </source>
</evidence>
<evidence type="ECO:0000256" key="1">
    <source>
        <dbReference type="SAM" id="MobiDB-lite"/>
    </source>
</evidence>
<feature type="compositionally biased region" description="Polar residues" evidence="1">
    <location>
        <begin position="1"/>
        <end position="16"/>
    </location>
</feature>
<organism evidence="3 4">
    <name type="scientific">Tersicoccus solisilvae</name>
    <dbReference type="NCBI Taxonomy" id="1882339"/>
    <lineage>
        <taxon>Bacteria</taxon>
        <taxon>Bacillati</taxon>
        <taxon>Actinomycetota</taxon>
        <taxon>Actinomycetes</taxon>
        <taxon>Micrococcales</taxon>
        <taxon>Micrococcaceae</taxon>
        <taxon>Tersicoccus</taxon>
    </lineage>
</organism>
<dbReference type="Pfam" id="PF19843">
    <property type="entry name" value="DUF6318"/>
    <property type="match status" value="1"/>
</dbReference>
<accession>A0ABQ1NTE6</accession>
<proteinExistence type="predicted"/>
<feature type="domain" description="DUF6318" evidence="2">
    <location>
        <begin position="25"/>
        <end position="170"/>
    </location>
</feature>
<sequence length="178" mass="19026">MASTSGTASPSVSATPTPDPRPTAGSAKGPARNLPKPVMPAAAKQKTEAGLLAYSKYWVDALSYAYETDDISPAQAATSRACVDCTALYDAFTKSVPKDGWGAGGKITSELQLVDRLVPDINGNYVVMARLTQQPYTVFDSVGVPKARNPNVARYSLLLYANFVNGRWGLMNYDRLEG</sequence>
<gene>
    <name evidence="3" type="ORF">GCM10011512_08650</name>
</gene>
<feature type="region of interest" description="Disordered" evidence="1">
    <location>
        <begin position="1"/>
        <end position="40"/>
    </location>
</feature>
<evidence type="ECO:0000313" key="3">
    <source>
        <dbReference type="EMBL" id="GGC84110.1"/>
    </source>
</evidence>
<keyword evidence="4" id="KW-1185">Reference proteome</keyword>
<dbReference type="InterPro" id="IPR046281">
    <property type="entry name" value="DUF6318"/>
</dbReference>
<comment type="caution">
    <text evidence="3">The sequence shown here is derived from an EMBL/GenBank/DDBJ whole genome shotgun (WGS) entry which is preliminary data.</text>
</comment>
<dbReference type="EMBL" id="BMJI01000003">
    <property type="protein sequence ID" value="GGC84110.1"/>
    <property type="molecule type" value="Genomic_DNA"/>
</dbReference>
<name>A0ABQ1NTE6_9MICC</name>
<dbReference type="Proteomes" id="UP000597761">
    <property type="component" value="Unassembled WGS sequence"/>
</dbReference>
<reference evidence="4" key="1">
    <citation type="journal article" date="2019" name="Int. J. Syst. Evol. Microbiol.">
        <title>The Global Catalogue of Microorganisms (GCM) 10K type strain sequencing project: providing services to taxonomists for standard genome sequencing and annotation.</title>
        <authorList>
            <consortium name="The Broad Institute Genomics Platform"/>
            <consortium name="The Broad Institute Genome Sequencing Center for Infectious Disease"/>
            <person name="Wu L."/>
            <person name="Ma J."/>
        </authorList>
    </citation>
    <scope>NUCLEOTIDE SEQUENCE [LARGE SCALE GENOMIC DNA]</scope>
    <source>
        <strain evidence="4">CGMCC 1.15480</strain>
    </source>
</reference>